<name>A0A1W1GV82_9GAMM</name>
<evidence type="ECO:0000256" key="2">
    <source>
        <dbReference type="ARBA" id="ARBA00022475"/>
    </source>
</evidence>
<evidence type="ECO:0000256" key="5">
    <source>
        <dbReference type="ARBA" id="ARBA00023136"/>
    </source>
</evidence>
<protein>
    <submittedName>
        <fullName evidence="7">Glycosyl transferase family 2</fullName>
    </submittedName>
</protein>
<comment type="subcellular location">
    <subcellularLocation>
        <location evidence="1">Cell membrane</location>
    </subcellularLocation>
</comment>
<feature type="domain" description="Glycosyltransferase 2-like" evidence="6">
    <location>
        <begin position="4"/>
        <end position="142"/>
    </location>
</feature>
<dbReference type="GO" id="GO:0016757">
    <property type="term" value="F:glycosyltransferase activity"/>
    <property type="evidence" value="ECO:0007669"/>
    <property type="project" value="UniProtKB-KW"/>
</dbReference>
<keyword evidence="5" id="KW-0472">Membrane</keyword>
<evidence type="ECO:0000256" key="1">
    <source>
        <dbReference type="ARBA" id="ARBA00004236"/>
    </source>
</evidence>
<dbReference type="InterPro" id="IPR001173">
    <property type="entry name" value="Glyco_trans_2-like"/>
</dbReference>
<evidence type="ECO:0000313" key="7">
    <source>
        <dbReference type="EMBL" id="SLM23259.1"/>
    </source>
</evidence>
<dbReference type="EMBL" id="FWEU01000001">
    <property type="protein sequence ID" value="SLM23259.1"/>
    <property type="molecule type" value="Genomic_DNA"/>
</dbReference>
<dbReference type="RefSeq" id="WP_080148717.1">
    <property type="nucleotide sequence ID" value="NZ_CBCSJV010000002.1"/>
</dbReference>
<evidence type="ECO:0000259" key="6">
    <source>
        <dbReference type="Pfam" id="PF00535"/>
    </source>
</evidence>
<dbReference type="Gene3D" id="3.90.550.10">
    <property type="entry name" value="Spore Coat Polysaccharide Biosynthesis Protein SpsA, Chain A"/>
    <property type="match status" value="1"/>
</dbReference>
<dbReference type="SUPFAM" id="SSF53448">
    <property type="entry name" value="Nucleotide-diphospho-sugar transferases"/>
    <property type="match status" value="1"/>
</dbReference>
<dbReference type="GO" id="GO:0005886">
    <property type="term" value="C:plasma membrane"/>
    <property type="evidence" value="ECO:0007669"/>
    <property type="project" value="UniProtKB-SubCell"/>
</dbReference>
<evidence type="ECO:0000256" key="4">
    <source>
        <dbReference type="ARBA" id="ARBA00022679"/>
    </source>
</evidence>
<dbReference type="PANTHER" id="PTHR43646">
    <property type="entry name" value="GLYCOSYLTRANSFERASE"/>
    <property type="match status" value="1"/>
</dbReference>
<dbReference type="InterPro" id="IPR029044">
    <property type="entry name" value="Nucleotide-diphossugar_trans"/>
</dbReference>
<dbReference type="Proteomes" id="UP000191133">
    <property type="component" value="Unassembled WGS sequence"/>
</dbReference>
<accession>A0A1W1GV82</accession>
<evidence type="ECO:0000256" key="3">
    <source>
        <dbReference type="ARBA" id="ARBA00022676"/>
    </source>
</evidence>
<gene>
    <name evidence="7" type="ORF">SAMN04488690_0947</name>
</gene>
<evidence type="ECO:0000313" key="8">
    <source>
        <dbReference type="Proteomes" id="UP000191133"/>
    </source>
</evidence>
<keyword evidence="4 7" id="KW-0808">Transferase</keyword>
<proteinExistence type="predicted"/>
<dbReference type="Pfam" id="PF00535">
    <property type="entry name" value="Glycos_transf_2"/>
    <property type="match status" value="1"/>
</dbReference>
<sequence length="231" mass="24076">MIGVLVPAHDEAATIGRCLRSLQKAARHPGLNGCEVRIVVALDACSDSTAAICRELQVETIDLQARCVGAARAAAAARLLQQGARWLASTDADGTVPPQWLAAQLDARSDAFCGVVDVAASGRRSRHLRRLFRRSERWGDGHGRVHGANLGVSAQAYRAVGGFAALGCGEDVDLVRRLSAAGASVRWAGAPVVTTSARLLGRARGGFADYLAGLTLEQQSAPAVCQLTGTG</sequence>
<dbReference type="AlphaFoldDB" id="A0A1W1GV82"/>
<reference evidence="8" key="1">
    <citation type="submission" date="2016-10" db="EMBL/GenBank/DDBJ databases">
        <authorList>
            <person name="Varghese N."/>
        </authorList>
    </citation>
    <scope>NUCLEOTIDE SEQUENCE [LARGE SCALE GENOMIC DNA]</scope>
    <source>
        <strain evidence="8">92MFCol6.1</strain>
    </source>
</reference>
<organism evidence="7 8">
    <name type="scientific">Stenotrophomonas indicatrix</name>
    <dbReference type="NCBI Taxonomy" id="2045451"/>
    <lineage>
        <taxon>Bacteria</taxon>
        <taxon>Pseudomonadati</taxon>
        <taxon>Pseudomonadota</taxon>
        <taxon>Gammaproteobacteria</taxon>
        <taxon>Lysobacterales</taxon>
        <taxon>Lysobacteraceae</taxon>
        <taxon>Stenotrophomonas</taxon>
    </lineage>
</organism>
<dbReference type="PANTHER" id="PTHR43646:SF2">
    <property type="entry name" value="GLYCOSYLTRANSFERASE 2-LIKE DOMAIN-CONTAINING PROTEIN"/>
    <property type="match status" value="1"/>
</dbReference>
<keyword evidence="2" id="KW-1003">Cell membrane</keyword>
<keyword evidence="3" id="KW-0328">Glycosyltransferase</keyword>